<dbReference type="AlphaFoldDB" id="A0A0A9BJN2"/>
<evidence type="ECO:0000313" key="1">
    <source>
        <dbReference type="EMBL" id="JAD62373.1"/>
    </source>
</evidence>
<dbReference type="EMBL" id="GBRH01235522">
    <property type="protein sequence ID" value="JAD62373.1"/>
    <property type="molecule type" value="Transcribed_RNA"/>
</dbReference>
<protein>
    <submittedName>
        <fullName evidence="1">Uncharacterized protein</fullName>
    </submittedName>
</protein>
<accession>A0A0A9BJN2</accession>
<proteinExistence type="predicted"/>
<sequence length="31" mass="3308">MRGAPAGRHLTLSLSSPCVSRTQFCFGRLGT</sequence>
<reference evidence="1" key="1">
    <citation type="submission" date="2014-09" db="EMBL/GenBank/DDBJ databases">
        <authorList>
            <person name="Magalhaes I.L.F."/>
            <person name="Oliveira U."/>
            <person name="Santos F.R."/>
            <person name="Vidigal T.H.D.A."/>
            <person name="Brescovit A.D."/>
            <person name="Santos A.J."/>
        </authorList>
    </citation>
    <scope>NUCLEOTIDE SEQUENCE</scope>
    <source>
        <tissue evidence="1">Shoot tissue taken approximately 20 cm above the soil surface</tissue>
    </source>
</reference>
<organism evidence="1">
    <name type="scientific">Arundo donax</name>
    <name type="common">Giant reed</name>
    <name type="synonym">Donax arundinaceus</name>
    <dbReference type="NCBI Taxonomy" id="35708"/>
    <lineage>
        <taxon>Eukaryota</taxon>
        <taxon>Viridiplantae</taxon>
        <taxon>Streptophyta</taxon>
        <taxon>Embryophyta</taxon>
        <taxon>Tracheophyta</taxon>
        <taxon>Spermatophyta</taxon>
        <taxon>Magnoliopsida</taxon>
        <taxon>Liliopsida</taxon>
        <taxon>Poales</taxon>
        <taxon>Poaceae</taxon>
        <taxon>PACMAD clade</taxon>
        <taxon>Arundinoideae</taxon>
        <taxon>Arundineae</taxon>
        <taxon>Arundo</taxon>
    </lineage>
</organism>
<name>A0A0A9BJN2_ARUDO</name>
<reference evidence="1" key="2">
    <citation type="journal article" date="2015" name="Data Brief">
        <title>Shoot transcriptome of the giant reed, Arundo donax.</title>
        <authorList>
            <person name="Barrero R.A."/>
            <person name="Guerrero F.D."/>
            <person name="Moolhuijzen P."/>
            <person name="Goolsby J.A."/>
            <person name="Tidwell J."/>
            <person name="Bellgard S.E."/>
            <person name="Bellgard M.I."/>
        </authorList>
    </citation>
    <scope>NUCLEOTIDE SEQUENCE</scope>
    <source>
        <tissue evidence="1">Shoot tissue taken approximately 20 cm above the soil surface</tissue>
    </source>
</reference>